<accession>A0A1E3QGT2</accession>
<dbReference type="PANTHER" id="PTHR43791:SF43">
    <property type="entry name" value="MAJOR FACILITATOR SUPERFAMILY (MFS) PROFILE DOMAIN-CONTAINING PROTEIN"/>
    <property type="match status" value="1"/>
</dbReference>
<keyword evidence="3 8" id="KW-0812">Transmembrane</keyword>
<dbReference type="PANTHER" id="PTHR43791">
    <property type="entry name" value="PERMEASE-RELATED"/>
    <property type="match status" value="1"/>
</dbReference>
<organism evidence="10 11">
    <name type="scientific">Lipomyces starkeyi NRRL Y-11557</name>
    <dbReference type="NCBI Taxonomy" id="675824"/>
    <lineage>
        <taxon>Eukaryota</taxon>
        <taxon>Fungi</taxon>
        <taxon>Dikarya</taxon>
        <taxon>Ascomycota</taxon>
        <taxon>Saccharomycotina</taxon>
        <taxon>Lipomycetes</taxon>
        <taxon>Lipomycetales</taxon>
        <taxon>Lipomycetaceae</taxon>
        <taxon>Lipomyces</taxon>
    </lineage>
</organism>
<gene>
    <name evidence="10" type="ORF">LIPSTDRAFT_716</name>
</gene>
<proteinExistence type="inferred from homology"/>
<comment type="subcellular location">
    <subcellularLocation>
        <location evidence="1">Membrane</location>
        <topology evidence="1">Multi-pass membrane protein</topology>
    </subcellularLocation>
</comment>
<comment type="similarity">
    <text evidence="6">Belongs to the major facilitator superfamily. Allantoate permease family.</text>
</comment>
<dbReference type="PROSITE" id="PS50850">
    <property type="entry name" value="MFS"/>
    <property type="match status" value="1"/>
</dbReference>
<dbReference type="Gene3D" id="1.20.1250.20">
    <property type="entry name" value="MFS general substrate transporter like domains"/>
    <property type="match status" value="2"/>
</dbReference>
<feature type="transmembrane region" description="Helical" evidence="8">
    <location>
        <begin position="239"/>
        <end position="261"/>
    </location>
</feature>
<feature type="transmembrane region" description="Helical" evidence="8">
    <location>
        <begin position="310"/>
        <end position="332"/>
    </location>
</feature>
<keyword evidence="11" id="KW-1185">Reference proteome</keyword>
<dbReference type="Pfam" id="PF07690">
    <property type="entry name" value="MFS_1"/>
    <property type="match status" value="1"/>
</dbReference>
<feature type="transmembrane region" description="Helical" evidence="8">
    <location>
        <begin position="208"/>
        <end position="227"/>
    </location>
</feature>
<sequence>MGFAQKFNKFFGYNREEEQRRLAELRALTAEEKADRFADLIDADDFVPSKTALFFGQFWDTFRKPPRQRKYVQKLDLNILIYALLSFFIKTLDNSNISNAFVSGMKEDLRLYGQERNLFTTFFNVGYIVGLVPSQFVLNRVRPSIWIPTCELIWSGFVMVMAAARGPGLLYVMRFLLGVLESCAYPGFALVLGSWYRPDELAKRMTMYDAAWAIASMFSGYIQAGVYTSMNGLAGLAGWRWLFIIDGLIGVPIGLLGYYSVADFPINSRVRWLSQAEKDFSVVRMEEIGRKPPKKLTLKRLYNMLKTWRPYGFVVPWALFSICDTTSYFNLWLKDLGIYSVQQINLIPTGGYALGLVAGYIYANLSDRAGTRWPFLMFAVFICFLGNLLLAIWKIPFGLKFFAFFCPMVGYPLWALMLTWSAEVFQDDNELRGLLPAMGSTISYAVQAWLPLLIFPTPEAPVYKIGYKFTTGLVGIEAMSILFFLYMSKREQRQRGMVINKFGLAVMAEDLEGLELAPTSGTPSFEEKNKVEFGAAEKQSL</sequence>
<evidence type="ECO:0000256" key="2">
    <source>
        <dbReference type="ARBA" id="ARBA00022448"/>
    </source>
</evidence>
<feature type="transmembrane region" description="Helical" evidence="8">
    <location>
        <begin position="344"/>
        <end position="363"/>
    </location>
</feature>
<dbReference type="GO" id="GO:0022857">
    <property type="term" value="F:transmembrane transporter activity"/>
    <property type="evidence" value="ECO:0007669"/>
    <property type="project" value="InterPro"/>
</dbReference>
<dbReference type="InterPro" id="IPR036259">
    <property type="entry name" value="MFS_trans_sf"/>
</dbReference>
<evidence type="ECO:0000256" key="1">
    <source>
        <dbReference type="ARBA" id="ARBA00004141"/>
    </source>
</evidence>
<evidence type="ECO:0000256" key="4">
    <source>
        <dbReference type="ARBA" id="ARBA00022989"/>
    </source>
</evidence>
<dbReference type="SUPFAM" id="SSF103473">
    <property type="entry name" value="MFS general substrate transporter"/>
    <property type="match status" value="1"/>
</dbReference>
<evidence type="ECO:0000256" key="6">
    <source>
        <dbReference type="ARBA" id="ARBA00037968"/>
    </source>
</evidence>
<feature type="transmembrane region" description="Helical" evidence="8">
    <location>
        <begin position="467"/>
        <end position="487"/>
    </location>
</feature>
<evidence type="ECO:0000256" key="7">
    <source>
        <dbReference type="SAM" id="MobiDB-lite"/>
    </source>
</evidence>
<feature type="transmembrane region" description="Helical" evidence="8">
    <location>
        <begin position="175"/>
        <end position="196"/>
    </location>
</feature>
<evidence type="ECO:0000256" key="8">
    <source>
        <dbReference type="SAM" id="Phobius"/>
    </source>
</evidence>
<feature type="transmembrane region" description="Helical" evidence="8">
    <location>
        <begin position="401"/>
        <end position="422"/>
    </location>
</feature>
<keyword evidence="2" id="KW-0813">Transport</keyword>
<reference evidence="10 11" key="1">
    <citation type="journal article" date="2016" name="Proc. Natl. Acad. Sci. U.S.A.">
        <title>Comparative genomics of biotechnologically important yeasts.</title>
        <authorList>
            <person name="Riley R."/>
            <person name="Haridas S."/>
            <person name="Wolfe K.H."/>
            <person name="Lopes M.R."/>
            <person name="Hittinger C.T."/>
            <person name="Goeker M."/>
            <person name="Salamov A.A."/>
            <person name="Wisecaver J.H."/>
            <person name="Long T.M."/>
            <person name="Calvey C.H."/>
            <person name="Aerts A.L."/>
            <person name="Barry K.W."/>
            <person name="Choi C."/>
            <person name="Clum A."/>
            <person name="Coughlan A.Y."/>
            <person name="Deshpande S."/>
            <person name="Douglass A.P."/>
            <person name="Hanson S.J."/>
            <person name="Klenk H.-P."/>
            <person name="LaButti K.M."/>
            <person name="Lapidus A."/>
            <person name="Lindquist E.A."/>
            <person name="Lipzen A.M."/>
            <person name="Meier-Kolthoff J.P."/>
            <person name="Ohm R.A."/>
            <person name="Otillar R.P."/>
            <person name="Pangilinan J.L."/>
            <person name="Peng Y."/>
            <person name="Rokas A."/>
            <person name="Rosa C.A."/>
            <person name="Scheuner C."/>
            <person name="Sibirny A.A."/>
            <person name="Slot J.C."/>
            <person name="Stielow J.B."/>
            <person name="Sun H."/>
            <person name="Kurtzman C.P."/>
            <person name="Blackwell M."/>
            <person name="Grigoriev I.V."/>
            <person name="Jeffries T.W."/>
        </authorList>
    </citation>
    <scope>NUCLEOTIDE SEQUENCE [LARGE SCALE GENOMIC DNA]</scope>
    <source>
        <strain evidence="10 11">NRRL Y-11557</strain>
    </source>
</reference>
<keyword evidence="5 8" id="KW-0472">Membrane</keyword>
<evidence type="ECO:0000256" key="5">
    <source>
        <dbReference type="ARBA" id="ARBA00023136"/>
    </source>
</evidence>
<feature type="transmembrane region" description="Helical" evidence="8">
    <location>
        <begin position="118"/>
        <end position="138"/>
    </location>
</feature>
<feature type="transmembrane region" description="Helical" evidence="8">
    <location>
        <begin position="145"/>
        <end position="163"/>
    </location>
</feature>
<dbReference type="EMBL" id="KV454289">
    <property type="protein sequence ID" value="ODQ76818.1"/>
    <property type="molecule type" value="Genomic_DNA"/>
</dbReference>
<dbReference type="InterPro" id="IPR011701">
    <property type="entry name" value="MFS"/>
</dbReference>
<protein>
    <recommendedName>
        <fullName evidence="9">Major facilitator superfamily (MFS) profile domain-containing protein</fullName>
    </recommendedName>
</protein>
<feature type="transmembrane region" description="Helical" evidence="8">
    <location>
        <begin position="434"/>
        <end position="455"/>
    </location>
</feature>
<feature type="transmembrane region" description="Helical" evidence="8">
    <location>
        <begin position="375"/>
        <end position="395"/>
    </location>
</feature>
<feature type="domain" description="Major facilitator superfamily (MFS) profile" evidence="9">
    <location>
        <begin position="79"/>
        <end position="492"/>
    </location>
</feature>
<dbReference type="STRING" id="675824.A0A1E3QGT2"/>
<dbReference type="GO" id="GO:0016020">
    <property type="term" value="C:membrane"/>
    <property type="evidence" value="ECO:0007669"/>
    <property type="project" value="UniProtKB-SubCell"/>
</dbReference>
<name>A0A1E3QGT2_LIPST</name>
<evidence type="ECO:0000313" key="11">
    <source>
        <dbReference type="Proteomes" id="UP000094385"/>
    </source>
</evidence>
<keyword evidence="4 8" id="KW-1133">Transmembrane helix</keyword>
<evidence type="ECO:0000256" key="3">
    <source>
        <dbReference type="ARBA" id="ARBA00022692"/>
    </source>
</evidence>
<evidence type="ECO:0000259" key="9">
    <source>
        <dbReference type="PROSITE" id="PS50850"/>
    </source>
</evidence>
<evidence type="ECO:0000313" key="10">
    <source>
        <dbReference type="EMBL" id="ODQ76818.1"/>
    </source>
</evidence>
<dbReference type="AlphaFoldDB" id="A0A1E3QGT2"/>
<dbReference type="Proteomes" id="UP000094385">
    <property type="component" value="Unassembled WGS sequence"/>
</dbReference>
<dbReference type="OrthoDB" id="3639251at2759"/>
<dbReference type="InterPro" id="IPR020846">
    <property type="entry name" value="MFS_dom"/>
</dbReference>
<feature type="region of interest" description="Disordered" evidence="7">
    <location>
        <begin position="518"/>
        <end position="541"/>
    </location>
</feature>
<dbReference type="FunFam" id="1.20.1250.20:FF:000065">
    <property type="entry name" value="Putative MFS pantothenate transporter"/>
    <property type="match status" value="1"/>
</dbReference>